<evidence type="ECO:0000256" key="1">
    <source>
        <dbReference type="SAM" id="MobiDB-lite"/>
    </source>
</evidence>
<protein>
    <submittedName>
        <fullName evidence="4">Stage V sporulation protein R</fullName>
    </submittedName>
</protein>
<dbReference type="Proteomes" id="UP000198661">
    <property type="component" value="Unassembled WGS sequence"/>
</dbReference>
<evidence type="ECO:0000259" key="2">
    <source>
        <dbReference type="Pfam" id="PF04293"/>
    </source>
</evidence>
<evidence type="ECO:0000259" key="3">
    <source>
        <dbReference type="Pfam" id="PF24755"/>
    </source>
</evidence>
<dbReference type="InterPro" id="IPR007390">
    <property type="entry name" value="Spore_V_R"/>
</dbReference>
<dbReference type="PANTHER" id="PTHR30029">
    <property type="entry name" value="STAGE V SPORULATION PROTEIN R"/>
    <property type="match status" value="1"/>
</dbReference>
<proteinExistence type="predicted"/>
<dbReference type="EMBL" id="FOOK01000033">
    <property type="protein sequence ID" value="SFG42944.1"/>
    <property type="molecule type" value="Genomic_DNA"/>
</dbReference>
<dbReference type="Pfam" id="PF04293">
    <property type="entry name" value="SpoVR"/>
    <property type="match status" value="1"/>
</dbReference>
<evidence type="ECO:0000313" key="4">
    <source>
        <dbReference type="EMBL" id="SFG42944.1"/>
    </source>
</evidence>
<dbReference type="PANTHER" id="PTHR30029:SF2">
    <property type="entry name" value="STAGE V SPORULATION PROTEIN R"/>
    <property type="match status" value="1"/>
</dbReference>
<accession>A0A1I2RQJ6</accession>
<dbReference type="InterPro" id="IPR056174">
    <property type="entry name" value="SpoVR_N"/>
</dbReference>
<sequence length="451" mass="53043">MQPRDMELLERAIEEITDRAVAAGLDFFPMRYEITPPDILYSIGAYGMPTRFSHWSFGKAYYRMKTDYDFGLSKIYELVINSDPCYAFLLESNSLLQNKLIVAHVLAHSDFFKNNAYFSLTNRNMVESMAVTARRIRAWEEQYGRKTVESFLDAVLSINEHVDPHAVFRDGTPTGYRPRLQEEPDDGRRNRFADSPRDDGAARHSASDSGRPQKEEKDVVRFIADRSPVLEDWEREIMYRLRDEMLYFWPQLETKIMNEGWATFWHVQILREMDLDEEEAVEFAAMHARLIQPPVTGINPYLLGWKMFVWLDRNLGREAIFDIRATESDVSFLRNYLNKELAEEMDLFVFRRSGDQWKITSKDVEEVREHLIRSRINGGYPYIVACDDNYQNRGELYLLHRYDGTELDTRYIAKTLPLVHRLWGRSVHLETVISGQNVRYTWDGEKLSHRV</sequence>
<dbReference type="AlphaFoldDB" id="A0A1I2RQJ6"/>
<feature type="region of interest" description="Disordered" evidence="1">
    <location>
        <begin position="166"/>
        <end position="218"/>
    </location>
</feature>
<feature type="domain" description="SpoVR protein-like N-terminal" evidence="2">
    <location>
        <begin position="5"/>
        <end position="377"/>
    </location>
</feature>
<evidence type="ECO:0000313" key="5">
    <source>
        <dbReference type="Proteomes" id="UP000198661"/>
    </source>
</evidence>
<feature type="domain" description="SpoVR-like C-terminal" evidence="3">
    <location>
        <begin position="381"/>
        <end position="432"/>
    </location>
</feature>
<feature type="compositionally biased region" description="Basic and acidic residues" evidence="1">
    <location>
        <begin position="179"/>
        <end position="218"/>
    </location>
</feature>
<dbReference type="STRING" id="201973.SAMN04488025_13320"/>
<keyword evidence="5" id="KW-1185">Reference proteome</keyword>
<organism evidence="4 5">
    <name type="scientific">Planifilum fulgidum</name>
    <dbReference type="NCBI Taxonomy" id="201973"/>
    <lineage>
        <taxon>Bacteria</taxon>
        <taxon>Bacillati</taxon>
        <taxon>Bacillota</taxon>
        <taxon>Bacilli</taxon>
        <taxon>Bacillales</taxon>
        <taxon>Thermoactinomycetaceae</taxon>
        <taxon>Planifilum</taxon>
    </lineage>
</organism>
<dbReference type="RefSeq" id="WP_092040658.1">
    <property type="nucleotide sequence ID" value="NZ_FOOK01000033.1"/>
</dbReference>
<gene>
    <name evidence="4" type="ORF">SAMN04488025_13320</name>
</gene>
<reference evidence="4 5" key="1">
    <citation type="submission" date="2016-10" db="EMBL/GenBank/DDBJ databases">
        <authorList>
            <person name="de Groot N.N."/>
        </authorList>
    </citation>
    <scope>NUCLEOTIDE SEQUENCE [LARGE SCALE GENOMIC DNA]</scope>
    <source>
        <strain evidence="4 5">DSM 44945</strain>
    </source>
</reference>
<dbReference type="OrthoDB" id="9784270at2"/>
<dbReference type="Pfam" id="PF24755">
    <property type="entry name" value="SpoVR_C"/>
    <property type="match status" value="1"/>
</dbReference>
<name>A0A1I2RQJ6_9BACL</name>
<dbReference type="InterPro" id="IPR057008">
    <property type="entry name" value="SpoVR-like_C"/>
</dbReference>